<sequence length="319" mass="33222">MTLAAATVAATVAACASPQGSAPTPSTSHAAGPTETVASAAPPAPETAATVSASSVRPTKVLVVMEENRSYANTARNMPYLVGLGSKYGQATAMRGVTHPSLPNYLAIAGGSTFGITDDRAPSSHPLISSSVFGQARAAGRQARVYAEGMTTACQRFNTGRYAVRHNPWTYFTSSAEHTGCRANDVPAGTTTSGALHNDIVAGRLPTVGMLVPDVCHDGHDCSAATADAWLKRWMPTIMAGPDYRAGRLAVVITFDEDDKRSGNLVYTAVVHPSLHGKTVTKALNHYSLSASLSRLSGRTPLRKAATAPPFLTAFGLAR</sequence>
<keyword evidence="4" id="KW-0732">Signal</keyword>
<dbReference type="Pfam" id="PF04185">
    <property type="entry name" value="Phosphoesterase"/>
    <property type="match status" value="1"/>
</dbReference>
<feature type="chain" id="PRO_5039061019" evidence="4">
    <location>
        <begin position="22"/>
        <end position="319"/>
    </location>
</feature>
<accession>A0A1H9XJ10</accession>
<dbReference type="EMBL" id="FOHB01000008">
    <property type="protein sequence ID" value="SES45797.1"/>
    <property type="molecule type" value="Genomic_DNA"/>
</dbReference>
<keyword evidence="1" id="KW-0378">Hydrolase</keyword>
<dbReference type="RefSeq" id="WP_218144381.1">
    <property type="nucleotide sequence ID" value="NZ_FOHB01000008.1"/>
</dbReference>
<feature type="compositionally biased region" description="Low complexity" evidence="3">
    <location>
        <begin position="33"/>
        <end position="53"/>
    </location>
</feature>
<protein>
    <submittedName>
        <fullName evidence="5">Acid phosphatase</fullName>
    </submittedName>
</protein>
<evidence type="ECO:0000256" key="4">
    <source>
        <dbReference type="SAM" id="SignalP"/>
    </source>
</evidence>
<feature type="compositionally biased region" description="Polar residues" evidence="3">
    <location>
        <begin position="18"/>
        <end position="29"/>
    </location>
</feature>
<name>A0A1H9XJ10_9MICO</name>
<keyword evidence="6" id="KW-1185">Reference proteome</keyword>
<dbReference type="AlphaFoldDB" id="A0A1H9XJ10"/>
<dbReference type="Gene3D" id="3.40.720.10">
    <property type="entry name" value="Alkaline Phosphatase, subunit A"/>
    <property type="match status" value="1"/>
</dbReference>
<evidence type="ECO:0000313" key="6">
    <source>
        <dbReference type="Proteomes" id="UP000199019"/>
    </source>
</evidence>
<evidence type="ECO:0000256" key="3">
    <source>
        <dbReference type="SAM" id="MobiDB-lite"/>
    </source>
</evidence>
<dbReference type="Proteomes" id="UP000199019">
    <property type="component" value="Unassembled WGS sequence"/>
</dbReference>
<dbReference type="PANTHER" id="PTHR31956">
    <property type="entry name" value="NON-SPECIFIC PHOSPHOLIPASE C4-RELATED"/>
    <property type="match status" value="1"/>
</dbReference>
<dbReference type="InterPro" id="IPR007312">
    <property type="entry name" value="Phosphoesterase"/>
</dbReference>
<evidence type="ECO:0000256" key="2">
    <source>
        <dbReference type="ARBA" id="ARBA00023026"/>
    </source>
</evidence>
<feature type="region of interest" description="Disordered" evidence="3">
    <location>
        <begin position="17"/>
        <end position="53"/>
    </location>
</feature>
<organism evidence="5 6">
    <name type="scientific">Pedococcus cremeus</name>
    <dbReference type="NCBI Taxonomy" id="587636"/>
    <lineage>
        <taxon>Bacteria</taxon>
        <taxon>Bacillati</taxon>
        <taxon>Actinomycetota</taxon>
        <taxon>Actinomycetes</taxon>
        <taxon>Micrococcales</taxon>
        <taxon>Intrasporangiaceae</taxon>
        <taxon>Pedococcus</taxon>
    </lineage>
</organism>
<feature type="signal peptide" evidence="4">
    <location>
        <begin position="1"/>
        <end position="21"/>
    </location>
</feature>
<gene>
    <name evidence="5" type="ORF">SAMN05216199_3848</name>
</gene>
<dbReference type="GO" id="GO:0009395">
    <property type="term" value="P:phospholipid catabolic process"/>
    <property type="evidence" value="ECO:0007669"/>
    <property type="project" value="TreeGrafter"/>
</dbReference>
<keyword evidence="2" id="KW-0843">Virulence</keyword>
<dbReference type="GO" id="GO:0016788">
    <property type="term" value="F:hydrolase activity, acting on ester bonds"/>
    <property type="evidence" value="ECO:0007669"/>
    <property type="project" value="InterPro"/>
</dbReference>
<dbReference type="STRING" id="587636.SAMN05216199_3848"/>
<dbReference type="InterPro" id="IPR017850">
    <property type="entry name" value="Alkaline_phosphatase_core_sf"/>
</dbReference>
<dbReference type="PANTHER" id="PTHR31956:SF8">
    <property type="entry name" value="ACID PHOSPHATASE PHOA (AFU_ORTHOLOGUE AFUA_1G03570)"/>
    <property type="match status" value="1"/>
</dbReference>
<evidence type="ECO:0000313" key="5">
    <source>
        <dbReference type="EMBL" id="SES45797.1"/>
    </source>
</evidence>
<proteinExistence type="predicted"/>
<evidence type="ECO:0000256" key="1">
    <source>
        <dbReference type="ARBA" id="ARBA00022801"/>
    </source>
</evidence>
<reference evidence="6" key="1">
    <citation type="submission" date="2016-10" db="EMBL/GenBank/DDBJ databases">
        <authorList>
            <person name="Varghese N."/>
            <person name="Submissions S."/>
        </authorList>
    </citation>
    <scope>NUCLEOTIDE SEQUENCE [LARGE SCALE GENOMIC DNA]</scope>
    <source>
        <strain evidence="6">CGMCC 1.6963</strain>
    </source>
</reference>